<comment type="function">
    <text evidence="1">Exerts its effect at some terminal stage of cytochrome c oxidase synthesis, probably by being involved in the insertion of the copper B into subunit I.</text>
</comment>
<dbReference type="SUPFAM" id="SSF110111">
    <property type="entry name" value="Ctag/Cox11"/>
    <property type="match status" value="1"/>
</dbReference>
<dbReference type="Gene3D" id="2.60.370.10">
    <property type="entry name" value="Ctag/Cox11"/>
    <property type="match status" value="1"/>
</dbReference>
<feature type="coiled-coil region" evidence="6">
    <location>
        <begin position="306"/>
        <end position="380"/>
    </location>
</feature>
<keyword evidence="4 7" id="KW-1133">Transmembrane helix</keyword>
<evidence type="ECO:0000313" key="9">
    <source>
        <dbReference type="Proteomes" id="UP000039865"/>
    </source>
</evidence>
<dbReference type="InterPro" id="IPR023471">
    <property type="entry name" value="CtaG/Cox11_dom_sf"/>
</dbReference>
<keyword evidence="5 7" id="KW-0472">Membrane</keyword>
<evidence type="ECO:0000256" key="3">
    <source>
        <dbReference type="ARBA" id="ARBA00022692"/>
    </source>
</evidence>
<evidence type="ECO:0000256" key="2">
    <source>
        <dbReference type="ARBA" id="ARBA00004243"/>
    </source>
</evidence>
<reference evidence="8 9" key="1">
    <citation type="submission" date="2014-06" db="EMBL/GenBank/DDBJ databases">
        <authorList>
            <person name="Swart Estienne"/>
        </authorList>
    </citation>
    <scope>NUCLEOTIDE SEQUENCE [LARGE SCALE GENOMIC DNA]</scope>
    <source>
        <strain evidence="8 9">130c</strain>
    </source>
</reference>
<gene>
    <name evidence="8" type="primary">Contig14062.g14995</name>
    <name evidence="8" type="ORF">STYLEM_2514</name>
</gene>
<dbReference type="InterPro" id="IPR007533">
    <property type="entry name" value="Cyt_c_oxidase_assmbl_CtaG"/>
</dbReference>
<keyword evidence="9" id="KW-1185">Reference proteome</keyword>
<dbReference type="EMBL" id="CCKQ01002442">
    <property type="protein sequence ID" value="CDW73533.1"/>
    <property type="molecule type" value="Genomic_DNA"/>
</dbReference>
<dbReference type="InParanoid" id="A0A077ZUF0"/>
<dbReference type="AlphaFoldDB" id="A0A077ZUF0"/>
<evidence type="ECO:0000256" key="7">
    <source>
        <dbReference type="SAM" id="Phobius"/>
    </source>
</evidence>
<feature type="transmembrane region" description="Helical" evidence="7">
    <location>
        <begin position="136"/>
        <end position="157"/>
    </location>
</feature>
<name>A0A077ZUF0_STYLE</name>
<proteinExistence type="predicted"/>
<dbReference type="Proteomes" id="UP000039865">
    <property type="component" value="Unassembled WGS sequence"/>
</dbReference>
<keyword evidence="6" id="KW-0175">Coiled coil</keyword>
<dbReference type="PANTHER" id="PTHR21320:SF3">
    <property type="entry name" value="CYTOCHROME C OXIDASE ASSEMBLY PROTEIN COX11, MITOCHONDRIAL-RELATED"/>
    <property type="match status" value="1"/>
</dbReference>
<sequence length="416" mass="48963">MIINGLKQSFKKIRCQSHFRLLHLSNLQSIPLQNPKYFSTQSKEQEKQDLQQMINDQIKQEEDYFLPTKTDSEMKDLKQIDKVKKYNVFDPKNHEETQITQEEMNKIPLSVQERRQTVQVYEIFKEKAQWGEFYRVYGMCLFLLGGFFLTVPFYNVICQTFGFTMKQHAIEYGKYKDDEINVHRKYRISFMAHAQDEIPWEFEPQTATLVVNSGETSLAFYRAYNRSDKPIAGIAVYQIFPDECSLYFNKIQCFCFENQLLYPKESVDLPLLFYLDPAINYDALLEDTQDIILTYHFFPSADQSIAEVLQKEIEKQQEDQRKLEEKRKELKARGIVLEENKNPVYVAPGHNPKESPQVFIQKVQKNQDRINKSIEIYEKQEKEKSSQQKVGKLKSEISIQLDQPQQSFANLKAAAA</sequence>
<dbReference type="FunFam" id="2.60.370.10:FF:000001">
    <property type="entry name" value="COX11 cytochrome c oxidase assembly homolog"/>
    <property type="match status" value="1"/>
</dbReference>
<evidence type="ECO:0000313" key="8">
    <source>
        <dbReference type="EMBL" id="CDW73533.1"/>
    </source>
</evidence>
<evidence type="ECO:0000256" key="1">
    <source>
        <dbReference type="ARBA" id="ARBA00004007"/>
    </source>
</evidence>
<dbReference type="GO" id="GO:0005507">
    <property type="term" value="F:copper ion binding"/>
    <property type="evidence" value="ECO:0007669"/>
    <property type="project" value="InterPro"/>
</dbReference>
<dbReference type="OrthoDB" id="1704689at2759"/>
<accession>A0A077ZUF0</accession>
<protein>
    <submittedName>
        <fullName evidence="8">Cytochrome c oxidase assembly protein</fullName>
    </submittedName>
</protein>
<comment type="subcellular location">
    <subcellularLocation>
        <location evidence="2">Mitochondrion inner membrane</location>
        <topology evidence="2">Single-pass membrane protein</topology>
        <orientation evidence="2">Intermembrane side</orientation>
    </subcellularLocation>
</comment>
<dbReference type="Pfam" id="PF04442">
    <property type="entry name" value="CtaG_Cox11"/>
    <property type="match status" value="1"/>
</dbReference>
<evidence type="ECO:0000256" key="4">
    <source>
        <dbReference type="ARBA" id="ARBA00022989"/>
    </source>
</evidence>
<organism evidence="8 9">
    <name type="scientific">Stylonychia lemnae</name>
    <name type="common">Ciliate</name>
    <dbReference type="NCBI Taxonomy" id="5949"/>
    <lineage>
        <taxon>Eukaryota</taxon>
        <taxon>Sar</taxon>
        <taxon>Alveolata</taxon>
        <taxon>Ciliophora</taxon>
        <taxon>Intramacronucleata</taxon>
        <taxon>Spirotrichea</taxon>
        <taxon>Stichotrichia</taxon>
        <taxon>Sporadotrichida</taxon>
        <taxon>Oxytrichidae</taxon>
        <taxon>Stylonychinae</taxon>
        <taxon>Stylonychia</taxon>
    </lineage>
</organism>
<evidence type="ECO:0000256" key="5">
    <source>
        <dbReference type="ARBA" id="ARBA00023136"/>
    </source>
</evidence>
<evidence type="ECO:0000256" key="6">
    <source>
        <dbReference type="SAM" id="Coils"/>
    </source>
</evidence>
<keyword evidence="3 7" id="KW-0812">Transmembrane</keyword>
<dbReference type="PANTHER" id="PTHR21320">
    <property type="entry name" value="CYTOCHROME C OXIDASE ASSEMBLY PROTEIN COX11-RELATED"/>
    <property type="match status" value="1"/>
</dbReference>
<dbReference type="GO" id="GO:0005743">
    <property type="term" value="C:mitochondrial inner membrane"/>
    <property type="evidence" value="ECO:0007669"/>
    <property type="project" value="UniProtKB-SubCell"/>
</dbReference>